<sequence>MKNQHLEPYEREFIKFLAHQAKLLIAKQRIDKHETHETDLLVHSPILENEKV</sequence>
<name>A0A855XT45_9BACL</name>
<proteinExistence type="predicted"/>
<dbReference type="Proteomes" id="UP000247078">
    <property type="component" value="Unassembled WGS sequence"/>
</dbReference>
<gene>
    <name evidence="1" type="ORF">DET56_109226</name>
</gene>
<dbReference type="RefSeq" id="WP_167434784.1">
    <property type="nucleotide sequence ID" value="NZ_QGTZ01000009.1"/>
</dbReference>
<accession>A0A855XT45</accession>
<comment type="caution">
    <text evidence="1">The sequence shown here is derived from an EMBL/GenBank/DDBJ whole genome shotgun (WGS) entry which is preliminary data.</text>
</comment>
<reference evidence="1 2" key="1">
    <citation type="submission" date="2018-05" db="EMBL/GenBank/DDBJ databases">
        <title>Freshwater and sediment microbial communities from various areas in North America, analyzing microbe dynamics in response to fracking.</title>
        <authorList>
            <person name="Lamendella R."/>
        </authorList>
    </citation>
    <scope>NUCLEOTIDE SEQUENCE [LARGE SCALE GENOMIC DNA]</scope>
    <source>
        <strain evidence="1 2">DB-3</strain>
    </source>
</reference>
<dbReference type="EMBL" id="QGTZ01000009">
    <property type="protein sequence ID" value="PWW37340.1"/>
    <property type="molecule type" value="Genomic_DNA"/>
</dbReference>
<evidence type="ECO:0000313" key="2">
    <source>
        <dbReference type="Proteomes" id="UP000247078"/>
    </source>
</evidence>
<dbReference type="AlphaFoldDB" id="A0A855XT45"/>
<protein>
    <submittedName>
        <fullName evidence="1">Uncharacterized protein</fullName>
    </submittedName>
</protein>
<evidence type="ECO:0000313" key="1">
    <source>
        <dbReference type="EMBL" id="PWW37340.1"/>
    </source>
</evidence>
<organism evidence="1 2">
    <name type="scientific">Paenibacillus pabuli</name>
    <dbReference type="NCBI Taxonomy" id="1472"/>
    <lineage>
        <taxon>Bacteria</taxon>
        <taxon>Bacillati</taxon>
        <taxon>Bacillota</taxon>
        <taxon>Bacilli</taxon>
        <taxon>Bacillales</taxon>
        <taxon>Paenibacillaceae</taxon>
        <taxon>Paenibacillus</taxon>
    </lineage>
</organism>